<dbReference type="EMBL" id="SHKL01000001">
    <property type="protein sequence ID" value="RZT88753.1"/>
    <property type="molecule type" value="Genomic_DNA"/>
</dbReference>
<gene>
    <name evidence="7" type="ORF">EV383_5698</name>
</gene>
<dbReference type="OrthoDB" id="3807625at2"/>
<proteinExistence type="inferred from homology"/>
<protein>
    <submittedName>
        <fullName evidence="7">Aldoxime dehydratase</fullName>
    </submittedName>
</protein>
<dbReference type="InterPro" id="IPR025702">
    <property type="entry name" value="OXD"/>
</dbReference>
<evidence type="ECO:0000256" key="1">
    <source>
        <dbReference type="ARBA" id="ARBA00001970"/>
    </source>
</evidence>
<sequence length="339" mass="37574">MESAIPAHLTVPRTRPSRVPDDFRPAYPSFVARTPESTAQVVMAYLGAQLPAGTEPGGVPAALAQALAGPDGPAHHDRATQVVRDGPVDVVTVAYWDDPAAFDRWFARHREPWLTDRDGGGRWVEVIRPRVEEFETIFGARSRPEGVAVLAEGFSDQVREHAYWGGMRDRIPASQTGPLHDPGGLDVERDGDRVRVRPRGSVCLIRSGQDWTDTAPDEREIYLEDIEPNLRAGMDFLESDGLGIGCFANRYLTVLDADGRTTERSYGLSWWRTLAELERWSESHPTHLAIFSSFGRMVAARGSTKLRLYHEVSVVGPDEQWFEYAGCHERTGLLAALGS</sequence>
<comment type="caution">
    <text evidence="7">The sequence shown here is derived from an EMBL/GenBank/DDBJ whole genome shotgun (WGS) entry which is preliminary data.</text>
</comment>
<keyword evidence="8" id="KW-1185">Reference proteome</keyword>
<dbReference type="Proteomes" id="UP000291591">
    <property type="component" value="Unassembled WGS sequence"/>
</dbReference>
<dbReference type="Pfam" id="PF13816">
    <property type="entry name" value="Dehydratase_hem"/>
    <property type="match status" value="1"/>
</dbReference>
<keyword evidence="2" id="KW-0349">Heme</keyword>
<evidence type="ECO:0000256" key="4">
    <source>
        <dbReference type="ARBA" id="ARBA00023004"/>
    </source>
</evidence>
<dbReference type="GO" id="GO:0016829">
    <property type="term" value="F:lyase activity"/>
    <property type="evidence" value="ECO:0007669"/>
    <property type="project" value="UniProtKB-KW"/>
</dbReference>
<evidence type="ECO:0000313" key="7">
    <source>
        <dbReference type="EMBL" id="RZT88753.1"/>
    </source>
</evidence>
<accession>A0A4Q7V7G7</accession>
<keyword evidence="5" id="KW-0456">Lyase</keyword>
<evidence type="ECO:0000256" key="5">
    <source>
        <dbReference type="ARBA" id="ARBA00023239"/>
    </source>
</evidence>
<evidence type="ECO:0000256" key="2">
    <source>
        <dbReference type="ARBA" id="ARBA00022617"/>
    </source>
</evidence>
<dbReference type="GO" id="GO:0046872">
    <property type="term" value="F:metal ion binding"/>
    <property type="evidence" value="ECO:0007669"/>
    <property type="project" value="UniProtKB-KW"/>
</dbReference>
<dbReference type="AlphaFoldDB" id="A0A4Q7V7G7"/>
<keyword evidence="4" id="KW-0408">Iron</keyword>
<comment type="cofactor">
    <cofactor evidence="1">
        <name>heme b</name>
        <dbReference type="ChEBI" id="CHEBI:60344"/>
    </cofactor>
</comment>
<evidence type="ECO:0000256" key="6">
    <source>
        <dbReference type="ARBA" id="ARBA00034312"/>
    </source>
</evidence>
<evidence type="ECO:0000313" key="8">
    <source>
        <dbReference type="Proteomes" id="UP000291591"/>
    </source>
</evidence>
<comment type="similarity">
    <text evidence="6">Belongs to the heme-containing dehydratase family.</text>
</comment>
<organism evidence="7 8">
    <name type="scientific">Pseudonocardia sediminis</name>
    <dbReference type="NCBI Taxonomy" id="1397368"/>
    <lineage>
        <taxon>Bacteria</taxon>
        <taxon>Bacillati</taxon>
        <taxon>Actinomycetota</taxon>
        <taxon>Actinomycetes</taxon>
        <taxon>Pseudonocardiales</taxon>
        <taxon>Pseudonocardiaceae</taxon>
        <taxon>Pseudonocardia</taxon>
    </lineage>
</organism>
<evidence type="ECO:0000256" key="3">
    <source>
        <dbReference type="ARBA" id="ARBA00022723"/>
    </source>
</evidence>
<keyword evidence="3" id="KW-0479">Metal-binding</keyword>
<name>A0A4Q7V7G7_PSEST</name>
<dbReference type="RefSeq" id="WP_130292764.1">
    <property type="nucleotide sequence ID" value="NZ_SHKL01000001.1"/>
</dbReference>
<reference evidence="7 8" key="1">
    <citation type="submission" date="2019-02" db="EMBL/GenBank/DDBJ databases">
        <title>Sequencing the genomes of 1000 actinobacteria strains.</title>
        <authorList>
            <person name="Klenk H.-P."/>
        </authorList>
    </citation>
    <scope>NUCLEOTIDE SEQUENCE [LARGE SCALE GENOMIC DNA]</scope>
    <source>
        <strain evidence="7 8">DSM 45779</strain>
    </source>
</reference>